<protein>
    <submittedName>
        <fullName evidence="2">Uncharacterized protein</fullName>
    </submittedName>
</protein>
<gene>
    <name evidence="2" type="ORF">ENT08_06090</name>
</gene>
<feature type="region of interest" description="Disordered" evidence="1">
    <location>
        <begin position="71"/>
        <end position="114"/>
    </location>
</feature>
<feature type="region of interest" description="Disordered" evidence="1">
    <location>
        <begin position="1"/>
        <end position="42"/>
    </location>
</feature>
<name>A0A7V4G8C0_9BACT</name>
<proteinExistence type="predicted"/>
<reference evidence="2" key="1">
    <citation type="journal article" date="2020" name="mSystems">
        <title>Genome- and Community-Level Interaction Insights into Carbon Utilization and Element Cycling Functions of Hydrothermarchaeota in Hydrothermal Sediment.</title>
        <authorList>
            <person name="Zhou Z."/>
            <person name="Liu Y."/>
            <person name="Xu W."/>
            <person name="Pan J."/>
            <person name="Luo Z.H."/>
            <person name="Li M."/>
        </authorList>
    </citation>
    <scope>NUCLEOTIDE SEQUENCE [LARGE SCALE GENOMIC DNA]</scope>
    <source>
        <strain evidence="2">SpSt-548</strain>
    </source>
</reference>
<dbReference type="EMBL" id="DSXI01000358">
    <property type="protein sequence ID" value="HGS05292.1"/>
    <property type="molecule type" value="Genomic_DNA"/>
</dbReference>
<sequence length="114" mass="12469">MDLVHRSQPPLWEEAPEGREEGEEPALPLPPAEAGRNNGRLEEQVEELAARLSRLEGLVLDLSHELVPLLGKLAGNRPGPPAAGEETPPVVSPEAPPPEGLAPPPKRRWLPWRR</sequence>
<dbReference type="AlphaFoldDB" id="A0A7V4G8C0"/>
<feature type="compositionally biased region" description="Basic residues" evidence="1">
    <location>
        <begin position="105"/>
        <end position="114"/>
    </location>
</feature>
<evidence type="ECO:0000313" key="2">
    <source>
        <dbReference type="EMBL" id="HGS05292.1"/>
    </source>
</evidence>
<comment type="caution">
    <text evidence="2">The sequence shown here is derived from an EMBL/GenBank/DDBJ whole genome shotgun (WGS) entry which is preliminary data.</text>
</comment>
<organism evidence="2">
    <name type="scientific">Desulfobacca acetoxidans</name>
    <dbReference type="NCBI Taxonomy" id="60893"/>
    <lineage>
        <taxon>Bacteria</taxon>
        <taxon>Pseudomonadati</taxon>
        <taxon>Thermodesulfobacteriota</taxon>
        <taxon>Desulfobaccia</taxon>
        <taxon>Desulfobaccales</taxon>
        <taxon>Desulfobaccaceae</taxon>
        <taxon>Desulfobacca</taxon>
    </lineage>
</organism>
<accession>A0A7V4G8C0</accession>
<evidence type="ECO:0000256" key="1">
    <source>
        <dbReference type="SAM" id="MobiDB-lite"/>
    </source>
</evidence>
<feature type="compositionally biased region" description="Pro residues" evidence="1">
    <location>
        <begin position="90"/>
        <end position="104"/>
    </location>
</feature>